<keyword evidence="1" id="KW-0812">Transmembrane</keyword>
<feature type="transmembrane region" description="Helical" evidence="1">
    <location>
        <begin position="43"/>
        <end position="62"/>
    </location>
</feature>
<keyword evidence="1" id="KW-0472">Membrane</keyword>
<sequence>MGLAWLMIAGVIAVLALILIIAMYGLSAIFNLVVWLFAGAVRMLGWLVAGLIRLGGWVVYGVRRVIDRIRDARL</sequence>
<feature type="transmembrane region" description="Helical" evidence="1">
    <location>
        <begin position="12"/>
        <end position="37"/>
    </location>
</feature>
<accession>A0A923E478</accession>
<dbReference type="AlphaFoldDB" id="A0A923E478"/>
<organism evidence="2 3">
    <name type="scientific">Schaalia hyovaginalis</name>
    <dbReference type="NCBI Taxonomy" id="29316"/>
    <lineage>
        <taxon>Bacteria</taxon>
        <taxon>Bacillati</taxon>
        <taxon>Actinomycetota</taxon>
        <taxon>Actinomycetes</taxon>
        <taxon>Actinomycetales</taxon>
        <taxon>Actinomycetaceae</taxon>
        <taxon>Schaalia</taxon>
    </lineage>
</organism>
<gene>
    <name evidence="2" type="ORF">HD592_002400</name>
</gene>
<comment type="caution">
    <text evidence="2">The sequence shown here is derived from an EMBL/GenBank/DDBJ whole genome shotgun (WGS) entry which is preliminary data.</text>
</comment>
<reference evidence="2" key="1">
    <citation type="submission" date="2020-08" db="EMBL/GenBank/DDBJ databases">
        <title>Sequencing the genomes of 1000 actinobacteria strains.</title>
        <authorList>
            <person name="Klenk H.-P."/>
        </authorList>
    </citation>
    <scope>NUCLEOTIDE SEQUENCE</scope>
    <source>
        <strain evidence="2">DSM 10695</strain>
    </source>
</reference>
<protein>
    <submittedName>
        <fullName evidence="2">Uncharacterized protein</fullName>
    </submittedName>
</protein>
<evidence type="ECO:0000256" key="1">
    <source>
        <dbReference type="SAM" id="Phobius"/>
    </source>
</evidence>
<evidence type="ECO:0000313" key="2">
    <source>
        <dbReference type="EMBL" id="MBB6335771.1"/>
    </source>
</evidence>
<dbReference type="Proteomes" id="UP000617426">
    <property type="component" value="Unassembled WGS sequence"/>
</dbReference>
<proteinExistence type="predicted"/>
<dbReference type="EMBL" id="JACHMK010000002">
    <property type="protein sequence ID" value="MBB6335771.1"/>
    <property type="molecule type" value="Genomic_DNA"/>
</dbReference>
<keyword evidence="3" id="KW-1185">Reference proteome</keyword>
<keyword evidence="1" id="KW-1133">Transmembrane helix</keyword>
<evidence type="ECO:0000313" key="3">
    <source>
        <dbReference type="Proteomes" id="UP000617426"/>
    </source>
</evidence>
<name>A0A923E478_9ACTO</name>